<dbReference type="Proteomes" id="UP001210678">
    <property type="component" value="Unassembled WGS sequence"/>
</dbReference>
<evidence type="ECO:0000256" key="1">
    <source>
        <dbReference type="PROSITE-ProRule" id="PRU00339"/>
    </source>
</evidence>
<dbReference type="RefSeq" id="WP_272134238.1">
    <property type="nucleotide sequence ID" value="NZ_JAQLOI010000001.1"/>
</dbReference>
<evidence type="ECO:0000256" key="2">
    <source>
        <dbReference type="SAM" id="SignalP"/>
    </source>
</evidence>
<gene>
    <name evidence="3" type="ORF">PGX00_07730</name>
</gene>
<dbReference type="InterPro" id="IPR011990">
    <property type="entry name" value="TPR-like_helical_dom_sf"/>
</dbReference>
<dbReference type="SUPFAM" id="SSF48452">
    <property type="entry name" value="TPR-like"/>
    <property type="match status" value="1"/>
</dbReference>
<keyword evidence="1" id="KW-0802">TPR repeat</keyword>
<proteinExistence type="predicted"/>
<keyword evidence="2" id="KW-0732">Signal</keyword>
<feature type="chain" id="PRO_5045997099" description="Tetratricopeptide repeat protein" evidence="2">
    <location>
        <begin position="27"/>
        <end position="463"/>
    </location>
</feature>
<accession>A0ABT4YPT4</accession>
<evidence type="ECO:0008006" key="5">
    <source>
        <dbReference type="Google" id="ProtNLM"/>
    </source>
</evidence>
<dbReference type="PROSITE" id="PS50005">
    <property type="entry name" value="TPR"/>
    <property type="match status" value="1"/>
</dbReference>
<protein>
    <recommendedName>
        <fullName evidence="5">Tetratricopeptide repeat protein</fullName>
    </recommendedName>
</protein>
<dbReference type="Gene3D" id="1.25.40.10">
    <property type="entry name" value="Tetratricopeptide repeat domain"/>
    <property type="match status" value="1"/>
</dbReference>
<organism evidence="3 4">
    <name type="scientific">Vibrio algarum</name>
    <dbReference type="NCBI Taxonomy" id="3020714"/>
    <lineage>
        <taxon>Bacteria</taxon>
        <taxon>Pseudomonadati</taxon>
        <taxon>Pseudomonadota</taxon>
        <taxon>Gammaproteobacteria</taxon>
        <taxon>Vibrionales</taxon>
        <taxon>Vibrionaceae</taxon>
        <taxon>Vibrio</taxon>
    </lineage>
</organism>
<evidence type="ECO:0000313" key="3">
    <source>
        <dbReference type="EMBL" id="MDB1123556.1"/>
    </source>
</evidence>
<feature type="signal peptide" evidence="2">
    <location>
        <begin position="1"/>
        <end position="26"/>
    </location>
</feature>
<evidence type="ECO:0000313" key="4">
    <source>
        <dbReference type="Proteomes" id="UP001210678"/>
    </source>
</evidence>
<reference evidence="3 4" key="1">
    <citation type="submission" date="2023-01" db="EMBL/GenBank/DDBJ databases">
        <title>Vibrio sp. KJ40-1 sp.nov, isolated from marine algae.</title>
        <authorList>
            <person name="Butt M."/>
            <person name="Kim J.M.J."/>
            <person name="Jeon C.O.C."/>
        </authorList>
    </citation>
    <scope>NUCLEOTIDE SEQUENCE [LARGE SCALE GENOMIC DNA]</scope>
    <source>
        <strain evidence="3 4">KJ40-1</strain>
    </source>
</reference>
<feature type="repeat" description="TPR" evidence="1">
    <location>
        <begin position="209"/>
        <end position="242"/>
    </location>
</feature>
<dbReference type="PROSITE" id="PS51257">
    <property type="entry name" value="PROKAR_LIPOPROTEIN"/>
    <property type="match status" value="1"/>
</dbReference>
<sequence length="463" mass="51719">MLNKTCRLLVITAVSAVMTACSTFSAGNLFSHYSAQNRTVYTAVETGQYDKAVDLLPDYIAGDILDNMEKGRVNLLNETYPESKAFFESSETAVRVQQDQAVVSISESASSIGALAVNDNLTSYYPADYELGFLHLYLALNYLNENSLEGALVEVRKANQVQERAKKARESDLASAEKEMKSDGLSPNLGSVLSKYPDAGKQLQAVQNGYLLYLSALLYETAGELNDAYVDYRRALAVMPNNAEIIDGTIRVAQKLGMREDLSKLVKQYGDRTPLAKNEARLIVIDEQGVVFAKQGWKQPLPIYTKGQWAYFTMSLPYYPTQASRQFATLKINDKPVSKSKLVDVNLMAQQDLTERMPTILLRQALRVVAKEQIRREAAEQDDIGNLLVNVWNVFTEQPDTRSWQTLPAEVYSSSDIVEPGEYRIDVGNQNYDVKVEEGRTVLVWISRQGSSATIWHKQLGSL</sequence>
<keyword evidence="4" id="KW-1185">Reference proteome</keyword>
<name>A0ABT4YPT4_9VIBR</name>
<comment type="caution">
    <text evidence="3">The sequence shown here is derived from an EMBL/GenBank/DDBJ whole genome shotgun (WGS) entry which is preliminary data.</text>
</comment>
<dbReference type="InterPro" id="IPR019734">
    <property type="entry name" value="TPR_rpt"/>
</dbReference>
<dbReference type="EMBL" id="JAQLOI010000001">
    <property type="protein sequence ID" value="MDB1123556.1"/>
    <property type="molecule type" value="Genomic_DNA"/>
</dbReference>
<dbReference type="Pfam" id="PF13429">
    <property type="entry name" value="TPR_15"/>
    <property type="match status" value="1"/>
</dbReference>